<reference evidence="7 10" key="5">
    <citation type="submission" date="2019-06" db="EMBL/GenBank/DDBJ databases">
        <title>Genome Announcement To Ensure Probiotic Safety of Streptococcus salivarius UBSS01.</title>
        <authorList>
            <person name="Sulthana A."/>
            <person name="Lakshmi S.G."/>
            <person name="Madempudi R.S."/>
        </authorList>
    </citation>
    <scope>NUCLEOTIDE SEQUENCE [LARGE SCALE GENOMIC DNA]</scope>
    <source>
        <strain evidence="7 10">UBSS01</strain>
    </source>
</reference>
<evidence type="ECO:0000313" key="4">
    <source>
        <dbReference type="EMBL" id="MTR27948.1"/>
    </source>
</evidence>
<dbReference type="EMBL" id="VDCW01000006">
    <property type="protein sequence ID" value="TNF67469.1"/>
    <property type="molecule type" value="Genomic_DNA"/>
</dbReference>
<dbReference type="EMBL" id="JAQMJT010000003">
    <property type="protein sequence ID" value="MDB8613696.1"/>
    <property type="molecule type" value="Genomic_DNA"/>
</dbReference>
<evidence type="ECO:0000313" key="12">
    <source>
        <dbReference type="Proteomes" id="UP000439678"/>
    </source>
</evidence>
<evidence type="ECO:0000313" key="2">
    <source>
        <dbReference type="EMBL" id="KEO45681.1"/>
    </source>
</evidence>
<reference evidence="5 11" key="4">
    <citation type="submission" date="2019-06" db="EMBL/GenBank/DDBJ databases">
        <title>Complete genome sequence of Streptococcus salivarius LAB813.</title>
        <authorList>
            <person name="Levesque C.M."/>
            <person name="Gong S.-G."/>
            <person name="Dufour D."/>
            <person name="Barbour A."/>
        </authorList>
    </citation>
    <scope>NUCLEOTIDE SEQUENCE [LARGE SCALE GENOMIC DNA]</scope>
    <source>
        <strain evidence="5 11">LAB813</strain>
    </source>
</reference>
<dbReference type="AlphaFoldDB" id="A0A074JE85"/>
<evidence type="ECO:0000313" key="10">
    <source>
        <dbReference type="Proteomes" id="UP000308186"/>
    </source>
</evidence>
<proteinExistence type="predicted"/>
<gene>
    <name evidence="6" type="ORF">D8867_01915</name>
    <name evidence="2" type="ORF">DL07_01205</name>
    <name evidence="7" type="ORF">FBF48_06640</name>
    <name evidence="5" type="ORF">FHI56_02765</name>
    <name evidence="4" type="ORF">GMC65_06195</name>
    <name evidence="3" type="ORF">PNU26_04710</name>
</gene>
<dbReference type="InterPro" id="IPR024515">
    <property type="entry name" value="DUF3397"/>
</dbReference>
<dbReference type="EMBL" id="JJMT01000010">
    <property type="protein sequence ID" value="KEO45681.1"/>
    <property type="molecule type" value="Genomic_DNA"/>
</dbReference>
<dbReference type="RefSeq" id="WP_002885872.1">
    <property type="nucleotide sequence ID" value="NZ_AP031488.1"/>
</dbReference>
<dbReference type="OMA" id="IVITFTH"/>
<reference evidence="2 8" key="1">
    <citation type="submission" date="2014-04" db="EMBL/GenBank/DDBJ databases">
        <title>Variable characteristics of bacteriocin-producing Streptococcus salivarius strains isolated from Malaysian subjects.</title>
        <authorList>
            <person name="Philip K."/>
            <person name="Barbour A."/>
        </authorList>
    </citation>
    <scope>NUCLEOTIDE SEQUENCE [LARGE SCALE GENOMIC DNA]</scope>
    <source>
        <strain evidence="2 8">NU10</strain>
    </source>
</reference>
<dbReference type="Pfam" id="PF11877">
    <property type="entry name" value="DUF3397"/>
    <property type="match status" value="1"/>
</dbReference>
<feature type="transmembrane region" description="Helical" evidence="1">
    <location>
        <begin position="6"/>
        <end position="26"/>
    </location>
</feature>
<evidence type="ECO:0000256" key="1">
    <source>
        <dbReference type="SAM" id="Phobius"/>
    </source>
</evidence>
<protein>
    <submittedName>
        <fullName evidence="3">DUF3397 domain-containing protein</fullName>
    </submittedName>
    <submittedName>
        <fullName evidence="4">DUF3397 family protein</fullName>
    </submittedName>
</protein>
<evidence type="ECO:0000313" key="6">
    <source>
        <dbReference type="EMBL" id="RSI59230.1"/>
    </source>
</evidence>
<evidence type="ECO:0000313" key="11">
    <source>
        <dbReference type="Proteomes" id="UP000322622"/>
    </source>
</evidence>
<keyword evidence="1" id="KW-0812">Transmembrane</keyword>
<evidence type="ECO:0000313" key="9">
    <source>
        <dbReference type="Proteomes" id="UP000273998"/>
    </source>
</evidence>
<dbReference type="EMBL" id="CP040804">
    <property type="protein sequence ID" value="QEM31868.1"/>
    <property type="molecule type" value="Genomic_DNA"/>
</dbReference>
<dbReference type="Proteomes" id="UP000439678">
    <property type="component" value="Unassembled WGS sequence"/>
</dbReference>
<accession>A0A074JE85</accession>
<reference evidence="6 9" key="2">
    <citation type="submission" date="2018-11" db="EMBL/GenBank/DDBJ databases">
        <title>Species Designations Belie Phenotypic and Genotypic Heterogeneity in Oral Streptococci.</title>
        <authorList>
            <person name="Velsko I."/>
        </authorList>
    </citation>
    <scope>NUCLEOTIDE SEQUENCE [LARGE SCALE GENOMIC DNA]</scope>
    <source>
        <strain evidence="6 9">BCC42</strain>
    </source>
</reference>
<dbReference type="EMBL" id="RJNF01000004">
    <property type="protein sequence ID" value="RSI59230.1"/>
    <property type="molecule type" value="Genomic_DNA"/>
</dbReference>
<reference evidence="4 12" key="3">
    <citation type="journal article" date="2019" name="Nat. Med.">
        <title>A library of human gut bacterial isolates paired with longitudinal multiomics data enables mechanistic microbiome research.</title>
        <authorList>
            <person name="Poyet M."/>
            <person name="Groussin M."/>
            <person name="Gibbons S.M."/>
            <person name="Avila-Pacheco J."/>
            <person name="Jiang X."/>
            <person name="Kearney S.M."/>
            <person name="Perrotta A.R."/>
            <person name="Berdy B."/>
            <person name="Zhao S."/>
            <person name="Lieberman T.D."/>
            <person name="Swanson P.K."/>
            <person name="Smith M."/>
            <person name="Roesemann S."/>
            <person name="Alexander J.E."/>
            <person name="Rich S.A."/>
            <person name="Livny J."/>
            <person name="Vlamakis H."/>
            <person name="Clish C."/>
            <person name="Bullock K."/>
            <person name="Deik A."/>
            <person name="Scott J."/>
            <person name="Pierce K.A."/>
            <person name="Xavier R.J."/>
            <person name="Alm E.J."/>
        </authorList>
    </citation>
    <scope>NUCLEOTIDE SEQUENCE [LARGE SCALE GENOMIC DNA]</scope>
    <source>
        <strain evidence="4 12">BIOML-A4</strain>
    </source>
</reference>
<sequence>MILYKFFAIAFLILTPIFAFIIHRFFSLKYLGLNFADLTFPLYFIEVVAVSARFFTHSFLPYITILLSLAAIIITIQMLRKTQSFKFKRFLKLFWRISFFITSLFYLGTVILIFIVS</sequence>
<keyword evidence="1" id="KW-0472">Membrane</keyword>
<keyword evidence="1" id="KW-1133">Transmembrane helix</keyword>
<evidence type="ECO:0000313" key="8">
    <source>
        <dbReference type="Proteomes" id="UP000027855"/>
    </source>
</evidence>
<evidence type="ECO:0000313" key="7">
    <source>
        <dbReference type="EMBL" id="TNF67469.1"/>
    </source>
</evidence>
<reference evidence="3" key="6">
    <citation type="submission" date="2023-01" db="EMBL/GenBank/DDBJ databases">
        <title>Human gut microbiome strain richness.</title>
        <authorList>
            <person name="Chen-Liaw A."/>
        </authorList>
    </citation>
    <scope>NUCLEOTIDE SEQUENCE</scope>
    <source>
        <strain evidence="3">1001095st1_G4_1001095IJ_161003</strain>
    </source>
</reference>
<dbReference type="Proteomes" id="UP001210204">
    <property type="component" value="Unassembled WGS sequence"/>
</dbReference>
<organism evidence="2 8">
    <name type="scientific">Streptococcus salivarius</name>
    <dbReference type="NCBI Taxonomy" id="1304"/>
    <lineage>
        <taxon>Bacteria</taxon>
        <taxon>Bacillati</taxon>
        <taxon>Bacillota</taxon>
        <taxon>Bacilli</taxon>
        <taxon>Lactobacillales</taxon>
        <taxon>Streptococcaceae</taxon>
        <taxon>Streptococcus</taxon>
    </lineage>
</organism>
<feature type="transmembrane region" description="Helical" evidence="1">
    <location>
        <begin position="62"/>
        <end position="81"/>
    </location>
</feature>
<dbReference type="Proteomes" id="UP000027855">
    <property type="component" value="Unassembled WGS sequence"/>
</dbReference>
<dbReference type="Proteomes" id="UP000308186">
    <property type="component" value="Unassembled WGS sequence"/>
</dbReference>
<evidence type="ECO:0000313" key="5">
    <source>
        <dbReference type="EMBL" id="QEM31868.1"/>
    </source>
</evidence>
<evidence type="ECO:0000313" key="3">
    <source>
        <dbReference type="EMBL" id="MDB8613696.1"/>
    </source>
</evidence>
<dbReference type="KEGG" id="ssah:HSISS4_01724"/>
<name>A0A074JE85_STRSL</name>
<dbReference type="PATRIC" id="fig|1304.174.peg.1958"/>
<dbReference type="GeneID" id="93792993"/>
<dbReference type="Proteomes" id="UP000322622">
    <property type="component" value="Chromosome"/>
</dbReference>
<dbReference type="EMBL" id="WMYO01000005">
    <property type="protein sequence ID" value="MTR27948.1"/>
    <property type="molecule type" value="Genomic_DNA"/>
</dbReference>
<dbReference type="Proteomes" id="UP000273998">
    <property type="component" value="Unassembled WGS sequence"/>
</dbReference>
<feature type="transmembrane region" description="Helical" evidence="1">
    <location>
        <begin position="93"/>
        <end position="116"/>
    </location>
</feature>